<feature type="compositionally biased region" description="Basic residues" evidence="1">
    <location>
        <begin position="34"/>
        <end position="48"/>
    </location>
</feature>
<evidence type="ECO:0000313" key="3">
    <source>
        <dbReference type="Proteomes" id="UP000479000"/>
    </source>
</evidence>
<protein>
    <submittedName>
        <fullName evidence="2">Uncharacterized protein</fullName>
    </submittedName>
</protein>
<reference evidence="2 3" key="1">
    <citation type="submission" date="2020-02" db="EMBL/GenBank/DDBJ databases">
        <authorList>
            <person name="Ferguson B K."/>
        </authorList>
    </citation>
    <scope>NUCLEOTIDE SEQUENCE [LARGE SCALE GENOMIC DNA]</scope>
</reference>
<dbReference type="AlphaFoldDB" id="A0A6H5HWG7"/>
<evidence type="ECO:0000313" key="2">
    <source>
        <dbReference type="EMBL" id="CAB0019534.1"/>
    </source>
</evidence>
<gene>
    <name evidence="2" type="ORF">NTEN_LOCUS23246</name>
</gene>
<dbReference type="EMBL" id="CADCXU010033981">
    <property type="protein sequence ID" value="CAB0019534.1"/>
    <property type="molecule type" value="Genomic_DNA"/>
</dbReference>
<feature type="region of interest" description="Disordered" evidence="1">
    <location>
        <begin position="17"/>
        <end position="53"/>
    </location>
</feature>
<name>A0A6H5HWG7_9HEMI</name>
<organism evidence="2 3">
    <name type="scientific">Nesidiocoris tenuis</name>
    <dbReference type="NCBI Taxonomy" id="355587"/>
    <lineage>
        <taxon>Eukaryota</taxon>
        <taxon>Metazoa</taxon>
        <taxon>Ecdysozoa</taxon>
        <taxon>Arthropoda</taxon>
        <taxon>Hexapoda</taxon>
        <taxon>Insecta</taxon>
        <taxon>Pterygota</taxon>
        <taxon>Neoptera</taxon>
        <taxon>Paraneoptera</taxon>
        <taxon>Hemiptera</taxon>
        <taxon>Heteroptera</taxon>
        <taxon>Panheteroptera</taxon>
        <taxon>Cimicomorpha</taxon>
        <taxon>Miridae</taxon>
        <taxon>Dicyphina</taxon>
        <taxon>Nesidiocoris</taxon>
    </lineage>
</organism>
<keyword evidence="3" id="KW-1185">Reference proteome</keyword>
<evidence type="ECO:0000256" key="1">
    <source>
        <dbReference type="SAM" id="MobiDB-lite"/>
    </source>
</evidence>
<proteinExistence type="predicted"/>
<accession>A0A6H5HWG7</accession>
<dbReference type="Proteomes" id="UP000479000">
    <property type="component" value="Unassembled WGS sequence"/>
</dbReference>
<sequence>MNFDLVGIAERLNEDRVQQKEGTGCEEEASRDGHRVKKALPRDKRRGKETHPRPQQLIGLIHLLRKVSVRFPAKLEIIWSSGRFLRLTSCTYLCISIETKFLGAVRLSGVQHRPVATIEYTQIRVQSPSALKPAYLAKIYLISYWTYWARPMHDRSKSIKRQDQNIYATGVLRPACRLFRYLRRGPPMLPKATPLAPRARLFELELSHPTGVN</sequence>